<keyword evidence="5" id="KW-0997">Cell inner membrane</keyword>
<feature type="transmembrane region" description="Helical" evidence="10">
    <location>
        <begin position="379"/>
        <end position="400"/>
    </location>
</feature>
<evidence type="ECO:0000256" key="8">
    <source>
        <dbReference type="ARBA" id="ARBA00023136"/>
    </source>
</evidence>
<dbReference type="PRINTS" id="PR00812">
    <property type="entry name" value="BCTERIALGSPF"/>
</dbReference>
<keyword evidence="3 9" id="KW-0813">Transport</keyword>
<dbReference type="Pfam" id="PF00482">
    <property type="entry name" value="T2SSF"/>
    <property type="match status" value="2"/>
</dbReference>
<evidence type="ECO:0000256" key="2">
    <source>
        <dbReference type="ARBA" id="ARBA00005745"/>
    </source>
</evidence>
<dbReference type="GO" id="GO:0015628">
    <property type="term" value="P:protein secretion by the type II secretion system"/>
    <property type="evidence" value="ECO:0007669"/>
    <property type="project" value="TreeGrafter"/>
</dbReference>
<dbReference type="InterPro" id="IPR003004">
    <property type="entry name" value="GspF/PilC"/>
</dbReference>
<dbReference type="Proteomes" id="UP000192569">
    <property type="component" value="Chromosome I"/>
</dbReference>
<evidence type="ECO:0000256" key="7">
    <source>
        <dbReference type="ARBA" id="ARBA00022989"/>
    </source>
</evidence>
<evidence type="ECO:0000256" key="10">
    <source>
        <dbReference type="SAM" id="Phobius"/>
    </source>
</evidence>
<dbReference type="EMBL" id="LT838272">
    <property type="protein sequence ID" value="SMB98622.1"/>
    <property type="molecule type" value="Genomic_DNA"/>
</dbReference>
<feature type="transmembrane region" description="Helical" evidence="10">
    <location>
        <begin position="177"/>
        <end position="206"/>
    </location>
</feature>
<sequence length="407" mass="45677">MRFRYKARDTSGNLIKGIIEAESEQLAGRQLRNQGLFITELRPVRSELEINLGLDYLRFFLLKRVSRRDLALFCRQLGTMLSAGIPIINALRTLSRQADNRFLKESIDKVLEDLQQGEMLHQALSKSPKVFPAIMVYSVEAGEISGALDETLIRLAEHFEREHEIAEKIKSAMTYPFIVFMVSLASIAFMLTFVLPMFSNIIGNLGVPLPWPTRMVLGLSQFLRRWWFMFVVVGIALGYLIWWWAKREKVRYALDKVILRLPVFGRLKHQALLSQFSRTLGTLLYSGVPILEALEVVERTVGNRIVAEALALAQEQVRDGKSIASPLAESGVFPPMVVEMVTVGEETGTLDALLARLAAFYDREVGEMASRLSSLIEPFLIIGLGAVVGLIVISVLLPVFQVVGSVR</sequence>
<dbReference type="GO" id="GO:0005886">
    <property type="term" value="C:plasma membrane"/>
    <property type="evidence" value="ECO:0007669"/>
    <property type="project" value="UniProtKB-SubCell"/>
</dbReference>
<evidence type="ECO:0000256" key="3">
    <source>
        <dbReference type="ARBA" id="ARBA00022448"/>
    </source>
</evidence>
<reference evidence="12 13" key="1">
    <citation type="submission" date="2017-04" db="EMBL/GenBank/DDBJ databases">
        <authorList>
            <person name="Afonso C.L."/>
            <person name="Miller P.J."/>
            <person name="Scott M.A."/>
            <person name="Spackman E."/>
            <person name="Goraichik I."/>
            <person name="Dimitrov K.M."/>
            <person name="Suarez D.L."/>
            <person name="Swayne D.E."/>
        </authorList>
    </citation>
    <scope>NUCLEOTIDE SEQUENCE [LARGE SCALE GENOMIC DNA]</scope>
    <source>
        <strain evidence="12 13">ToBE</strain>
    </source>
</reference>
<keyword evidence="4" id="KW-1003">Cell membrane</keyword>
<evidence type="ECO:0000256" key="1">
    <source>
        <dbReference type="ARBA" id="ARBA00004429"/>
    </source>
</evidence>
<comment type="similarity">
    <text evidence="2 9">Belongs to the GSP F family.</text>
</comment>
<proteinExistence type="inferred from homology"/>
<dbReference type="InterPro" id="IPR001992">
    <property type="entry name" value="T2SS_GspF/T4SS_PilC_CS"/>
</dbReference>
<dbReference type="RefSeq" id="WP_084667136.1">
    <property type="nucleotide sequence ID" value="NZ_LT838272.1"/>
</dbReference>
<dbReference type="FunFam" id="1.20.81.30:FF:000001">
    <property type="entry name" value="Type II secretion system protein F"/>
    <property type="match status" value="2"/>
</dbReference>
<feature type="domain" description="Type II secretion system protein GspF" evidence="11">
    <location>
        <begin position="73"/>
        <end position="196"/>
    </location>
</feature>
<organism evidence="12 13">
    <name type="scientific">Thermanaeromonas toyohensis ToBE</name>
    <dbReference type="NCBI Taxonomy" id="698762"/>
    <lineage>
        <taxon>Bacteria</taxon>
        <taxon>Bacillati</taxon>
        <taxon>Bacillota</taxon>
        <taxon>Clostridia</taxon>
        <taxon>Neomoorellales</taxon>
        <taxon>Neomoorellaceae</taxon>
        <taxon>Thermanaeromonas</taxon>
    </lineage>
</organism>
<keyword evidence="6 9" id="KW-0812">Transmembrane</keyword>
<dbReference type="InterPro" id="IPR042094">
    <property type="entry name" value="T2SS_GspF_sf"/>
</dbReference>
<dbReference type="PANTHER" id="PTHR30012">
    <property type="entry name" value="GENERAL SECRETION PATHWAY PROTEIN"/>
    <property type="match status" value="1"/>
</dbReference>
<protein>
    <submittedName>
        <fullName evidence="12">Type IV pilus assembly protein PilC</fullName>
    </submittedName>
</protein>
<evidence type="ECO:0000259" key="11">
    <source>
        <dbReference type="Pfam" id="PF00482"/>
    </source>
</evidence>
<evidence type="ECO:0000313" key="13">
    <source>
        <dbReference type="Proteomes" id="UP000192569"/>
    </source>
</evidence>
<dbReference type="PROSITE" id="PS00874">
    <property type="entry name" value="T2SP_F"/>
    <property type="match status" value="1"/>
</dbReference>
<gene>
    <name evidence="12" type="ORF">SAMN00808754_2447</name>
</gene>
<accession>A0A1W1VZ12</accession>
<keyword evidence="7 10" id="KW-1133">Transmembrane helix</keyword>
<evidence type="ECO:0000256" key="5">
    <source>
        <dbReference type="ARBA" id="ARBA00022519"/>
    </source>
</evidence>
<dbReference type="InterPro" id="IPR018076">
    <property type="entry name" value="T2SS_GspF_dom"/>
</dbReference>
<evidence type="ECO:0000256" key="4">
    <source>
        <dbReference type="ARBA" id="ARBA00022475"/>
    </source>
</evidence>
<evidence type="ECO:0000256" key="6">
    <source>
        <dbReference type="ARBA" id="ARBA00022692"/>
    </source>
</evidence>
<comment type="subcellular location">
    <subcellularLocation>
        <location evidence="1">Cell inner membrane</location>
        <topology evidence="1">Multi-pass membrane protein</topology>
    </subcellularLocation>
    <subcellularLocation>
        <location evidence="9">Cell membrane</location>
        <topology evidence="9">Multi-pass membrane protein</topology>
    </subcellularLocation>
</comment>
<keyword evidence="13" id="KW-1185">Reference proteome</keyword>
<dbReference type="PANTHER" id="PTHR30012:SF0">
    <property type="entry name" value="TYPE II SECRETION SYSTEM PROTEIN F-RELATED"/>
    <property type="match status" value="1"/>
</dbReference>
<name>A0A1W1VZ12_9FIRM</name>
<evidence type="ECO:0000256" key="9">
    <source>
        <dbReference type="RuleBase" id="RU003923"/>
    </source>
</evidence>
<dbReference type="STRING" id="698762.SAMN00808754_2447"/>
<evidence type="ECO:0000313" key="12">
    <source>
        <dbReference type="EMBL" id="SMB98622.1"/>
    </source>
</evidence>
<keyword evidence="8 10" id="KW-0472">Membrane</keyword>
<dbReference type="OrthoDB" id="9805682at2"/>
<feature type="transmembrane region" description="Helical" evidence="10">
    <location>
        <begin position="226"/>
        <end position="245"/>
    </location>
</feature>
<dbReference type="Gene3D" id="1.20.81.30">
    <property type="entry name" value="Type II secretion system (T2SS), domain F"/>
    <property type="match status" value="2"/>
</dbReference>
<dbReference type="AlphaFoldDB" id="A0A1W1VZ12"/>
<feature type="domain" description="Type II secretion system protein GspF" evidence="11">
    <location>
        <begin position="276"/>
        <end position="398"/>
    </location>
</feature>